<accession>A0A3B3D4U6</accession>
<dbReference type="OMA" id="KKVQQID"/>
<dbReference type="AlphaFoldDB" id="A0A3B3D4U6"/>
<evidence type="ECO:0000256" key="6">
    <source>
        <dbReference type="SAM" id="MobiDB-lite"/>
    </source>
</evidence>
<evidence type="ECO:0000256" key="1">
    <source>
        <dbReference type="ARBA" id="ARBA00022618"/>
    </source>
</evidence>
<dbReference type="GeneTree" id="ENSGT00390000010028"/>
<feature type="compositionally biased region" description="Basic residues" evidence="6">
    <location>
        <begin position="75"/>
        <end position="86"/>
    </location>
</feature>
<evidence type="ECO:0000256" key="2">
    <source>
        <dbReference type="ARBA" id="ARBA00022776"/>
    </source>
</evidence>
<dbReference type="GO" id="GO:0006302">
    <property type="term" value="P:double-strand break repair"/>
    <property type="evidence" value="ECO:0007669"/>
    <property type="project" value="TreeGrafter"/>
</dbReference>
<dbReference type="STRING" id="30732.ENSOMEP00000025187"/>
<dbReference type="GO" id="GO:0007080">
    <property type="term" value="P:mitotic metaphase chromosome alignment"/>
    <property type="evidence" value="ECO:0007669"/>
    <property type="project" value="TreeGrafter"/>
</dbReference>
<evidence type="ECO:0000256" key="3">
    <source>
        <dbReference type="ARBA" id="ARBA00023242"/>
    </source>
</evidence>
<feature type="compositionally biased region" description="Basic and acidic residues" evidence="6">
    <location>
        <begin position="125"/>
        <end position="137"/>
    </location>
</feature>
<evidence type="ECO:0000313" key="8">
    <source>
        <dbReference type="Ensembl" id="ENSOMEP00000025187.1"/>
    </source>
</evidence>
<proteinExistence type="inferred from homology"/>
<evidence type="ECO:0000256" key="4">
    <source>
        <dbReference type="ARBA" id="ARBA00023306"/>
    </source>
</evidence>
<organism evidence="8 9">
    <name type="scientific">Oryzias melastigma</name>
    <name type="common">Marine medaka</name>
    <dbReference type="NCBI Taxonomy" id="30732"/>
    <lineage>
        <taxon>Eukaryota</taxon>
        <taxon>Metazoa</taxon>
        <taxon>Chordata</taxon>
        <taxon>Craniata</taxon>
        <taxon>Vertebrata</taxon>
        <taxon>Euteleostomi</taxon>
        <taxon>Actinopterygii</taxon>
        <taxon>Neopterygii</taxon>
        <taxon>Teleostei</taxon>
        <taxon>Neoteleostei</taxon>
        <taxon>Acanthomorphata</taxon>
        <taxon>Ovalentaria</taxon>
        <taxon>Atherinomorphae</taxon>
        <taxon>Beloniformes</taxon>
        <taxon>Adrianichthyidae</taxon>
        <taxon>Oryziinae</taxon>
        <taxon>Oryzias</taxon>
    </lineage>
</organism>
<sequence>MNEGETHSVMAESNRLTDPQRRRSPRLSSPPQPLGKTDTNMAPEAVPVKRSITLRKIAPRKTVTSAEQDKENTPRRTRSSGQKKQKVSTPDLVPDRRASDISSKPPATPEDEAWAQKVRRSYSRLSDKSIHSPDSRDTLFGFQHLQTPQVNRTAGQSRSALELSSSSALNSFTSLLEADDCGAEPDPNIPGVVVVKEKKRRKKKVAPIDGVELDVLAARMNAEFEEAEEFELVVE</sequence>
<evidence type="ECO:0000259" key="7">
    <source>
        <dbReference type="Pfam" id="PF25220"/>
    </source>
</evidence>
<comment type="similarity">
    <text evidence="5">Belongs to the sororin family.</text>
</comment>
<evidence type="ECO:0000256" key="5">
    <source>
        <dbReference type="ARBA" id="ARBA00093465"/>
    </source>
</evidence>
<dbReference type="InterPro" id="IPR057337">
    <property type="entry name" value="Sororin_C"/>
</dbReference>
<dbReference type="PANTHER" id="PTHR31092">
    <property type="entry name" value="SORORIN"/>
    <property type="match status" value="1"/>
</dbReference>
<dbReference type="Ensembl" id="ENSOMET00000007757.1">
    <property type="protein sequence ID" value="ENSOMEP00000025187.1"/>
    <property type="gene ID" value="ENSOMEG00000006255.1"/>
</dbReference>
<dbReference type="PaxDb" id="30732-ENSOMEP00000025187"/>
<dbReference type="GO" id="GO:0005634">
    <property type="term" value="C:nucleus"/>
    <property type="evidence" value="ECO:0007669"/>
    <property type="project" value="UniProtKB-SubCell"/>
</dbReference>
<dbReference type="GO" id="GO:0007064">
    <property type="term" value="P:mitotic sister chromatid cohesion"/>
    <property type="evidence" value="ECO:0007669"/>
    <property type="project" value="TreeGrafter"/>
</dbReference>
<keyword evidence="9" id="KW-1185">Reference proteome</keyword>
<reference evidence="8" key="2">
    <citation type="submission" date="2025-09" db="UniProtKB">
        <authorList>
            <consortium name="Ensembl"/>
        </authorList>
    </citation>
    <scope>IDENTIFICATION</scope>
</reference>
<name>A0A3B3D4U6_ORYME</name>
<keyword evidence="2" id="KW-0498">Mitosis</keyword>
<dbReference type="GO" id="GO:0031536">
    <property type="term" value="P:positive regulation of exit from mitosis"/>
    <property type="evidence" value="ECO:0007669"/>
    <property type="project" value="TreeGrafter"/>
</dbReference>
<dbReference type="PANTHER" id="PTHR31092:SF2">
    <property type="entry name" value="SORORIN"/>
    <property type="match status" value="1"/>
</dbReference>
<feature type="domain" description="Sororin C-terminal region" evidence="7">
    <location>
        <begin position="212"/>
        <end position="235"/>
    </location>
</feature>
<dbReference type="Pfam" id="PF25220">
    <property type="entry name" value="Sororin_C"/>
    <property type="match status" value="1"/>
</dbReference>
<reference evidence="8" key="1">
    <citation type="submission" date="2025-08" db="UniProtKB">
        <authorList>
            <consortium name="Ensembl"/>
        </authorList>
    </citation>
    <scope>IDENTIFICATION</scope>
</reference>
<dbReference type="GO" id="GO:0051301">
    <property type="term" value="P:cell division"/>
    <property type="evidence" value="ECO:0007669"/>
    <property type="project" value="UniProtKB-KW"/>
</dbReference>
<dbReference type="InterPro" id="IPR018605">
    <property type="entry name" value="Sororin"/>
</dbReference>
<keyword evidence="1" id="KW-0132">Cell division</keyword>
<feature type="region of interest" description="Disordered" evidence="6">
    <location>
        <begin position="1"/>
        <end position="142"/>
    </location>
</feature>
<keyword evidence="3" id="KW-0539">Nucleus</keyword>
<protein>
    <submittedName>
        <fullName evidence="8">Cell division cycle associated 5</fullName>
    </submittedName>
</protein>
<dbReference type="Proteomes" id="UP000261560">
    <property type="component" value="Unplaced"/>
</dbReference>
<evidence type="ECO:0000313" key="9">
    <source>
        <dbReference type="Proteomes" id="UP000261560"/>
    </source>
</evidence>
<keyword evidence="4" id="KW-0131">Cell cycle</keyword>